<feature type="chain" id="PRO_5006425246" evidence="8">
    <location>
        <begin position="20"/>
        <end position="443"/>
    </location>
</feature>
<reference evidence="9 10" key="1">
    <citation type="submission" date="2015-10" db="EMBL/GenBank/DDBJ databases">
        <title>Metagenome-Assembled Genomes uncover a global brackish microbiome.</title>
        <authorList>
            <person name="Hugerth L.W."/>
            <person name="Larsson J."/>
            <person name="Alneberg J."/>
            <person name="Lindh M.V."/>
            <person name="Legrand C."/>
            <person name="Pinhassi J."/>
            <person name="Andersson A.F."/>
        </authorList>
    </citation>
    <scope>NUCLEOTIDE SEQUENCE [LARGE SCALE GENOMIC DNA]</scope>
    <source>
        <strain evidence="9">BACL1 MAG-120820-bin45</strain>
    </source>
</reference>
<evidence type="ECO:0000256" key="8">
    <source>
        <dbReference type="SAM" id="SignalP"/>
    </source>
</evidence>
<dbReference type="STRING" id="1655612.ABS10_05510"/>
<dbReference type="NCBIfam" id="TIGR01844">
    <property type="entry name" value="type_I_sec_TolC"/>
    <property type="match status" value="1"/>
</dbReference>
<keyword evidence="4" id="KW-1134">Transmembrane beta strand</keyword>
<evidence type="ECO:0000256" key="7">
    <source>
        <dbReference type="ARBA" id="ARBA00023237"/>
    </source>
</evidence>
<evidence type="ECO:0000256" key="5">
    <source>
        <dbReference type="ARBA" id="ARBA00022692"/>
    </source>
</evidence>
<evidence type="ECO:0000256" key="4">
    <source>
        <dbReference type="ARBA" id="ARBA00022452"/>
    </source>
</evidence>
<dbReference type="SUPFAM" id="SSF56954">
    <property type="entry name" value="Outer membrane efflux proteins (OEP)"/>
    <property type="match status" value="1"/>
</dbReference>
<dbReference type="GO" id="GO:0015562">
    <property type="term" value="F:efflux transmembrane transporter activity"/>
    <property type="evidence" value="ECO:0007669"/>
    <property type="project" value="InterPro"/>
</dbReference>
<dbReference type="GO" id="GO:0009279">
    <property type="term" value="C:cell outer membrane"/>
    <property type="evidence" value="ECO:0007669"/>
    <property type="project" value="UniProtKB-SubCell"/>
</dbReference>
<dbReference type="PANTHER" id="PTHR30026:SF20">
    <property type="entry name" value="OUTER MEMBRANE PROTEIN TOLC"/>
    <property type="match status" value="1"/>
</dbReference>
<feature type="signal peptide" evidence="8">
    <location>
        <begin position="1"/>
        <end position="19"/>
    </location>
</feature>
<comment type="similarity">
    <text evidence="2">Belongs to the outer membrane factor (OMF) (TC 1.B.17) family.</text>
</comment>
<comment type="subcellular location">
    <subcellularLocation>
        <location evidence="1">Cell outer membrane</location>
    </subcellularLocation>
</comment>
<evidence type="ECO:0000256" key="3">
    <source>
        <dbReference type="ARBA" id="ARBA00022448"/>
    </source>
</evidence>
<accession>A0A0R2U9K6</accession>
<dbReference type="PANTHER" id="PTHR30026">
    <property type="entry name" value="OUTER MEMBRANE PROTEIN TOLC"/>
    <property type="match status" value="1"/>
</dbReference>
<evidence type="ECO:0000256" key="1">
    <source>
        <dbReference type="ARBA" id="ARBA00004442"/>
    </source>
</evidence>
<dbReference type="InterPro" id="IPR003423">
    <property type="entry name" value="OMP_efflux"/>
</dbReference>
<name>A0A0R2U9K6_9GAMM</name>
<dbReference type="EMBL" id="LICS01000013">
    <property type="protein sequence ID" value="KRO95892.1"/>
    <property type="molecule type" value="Genomic_DNA"/>
</dbReference>
<dbReference type="GO" id="GO:0015288">
    <property type="term" value="F:porin activity"/>
    <property type="evidence" value="ECO:0007669"/>
    <property type="project" value="TreeGrafter"/>
</dbReference>
<dbReference type="AlphaFoldDB" id="A0A0R2U9K6"/>
<gene>
    <name evidence="9" type="ORF">ABS10_05510</name>
</gene>
<keyword evidence="8" id="KW-0732">Signal</keyword>
<comment type="caution">
    <text evidence="9">The sequence shown here is derived from an EMBL/GenBank/DDBJ whole genome shotgun (WGS) entry which is preliminary data.</text>
</comment>
<sequence length="443" mass="49124">MKSKYFITLLALFSTAANADSLLDIYNDALENDPQYRSAEFSYLSGKEIKVQGRAGLLPSLSINAQTNWNEYYQGGNLQNEYNNFNASARMTQPLVRLDSWFKYRQSKFLTDAAEADFAYSQQALIVRTAELYFNVLRAIDNLNAARSEEKAIQKQLDQTSQRYEVGLSAITEVQEAQLAFDLSMASRIRIEGSVYTAQEALNALIGREVLSLDGLVNDLSVSNPVPASKEEWARKAVENNFRLKAANLRKYASKNNARSVASNHLPKVDIVGTQSESETNQYAYDGLNTGGAFNITVPDETQRDTYSLQLSMPIFQGGAVISRTKQAYAESNKSSEDALFAERGVIQDVRSQYSNVMTLVANIRAQKQAVISASSALEATRVGYEVGTRNIVDLLQAEKNLYSADRNLANAKYDYLITTLKLHLAAGTLSPENLIEINNLLG</sequence>
<dbReference type="InterPro" id="IPR010130">
    <property type="entry name" value="T1SS_OMP_TolC"/>
</dbReference>
<dbReference type="Gene3D" id="1.20.1600.10">
    <property type="entry name" value="Outer membrane efflux proteins (OEP)"/>
    <property type="match status" value="1"/>
</dbReference>
<protein>
    <submittedName>
        <fullName evidence="9">Transporter</fullName>
    </submittedName>
</protein>
<keyword evidence="3" id="KW-0813">Transport</keyword>
<dbReference type="GO" id="GO:1990281">
    <property type="term" value="C:efflux pump complex"/>
    <property type="evidence" value="ECO:0007669"/>
    <property type="project" value="TreeGrafter"/>
</dbReference>
<evidence type="ECO:0000256" key="2">
    <source>
        <dbReference type="ARBA" id="ARBA00007613"/>
    </source>
</evidence>
<dbReference type="InterPro" id="IPR051906">
    <property type="entry name" value="TolC-like"/>
</dbReference>
<keyword evidence="7" id="KW-0998">Cell outer membrane</keyword>
<dbReference type="Pfam" id="PF02321">
    <property type="entry name" value="OEP"/>
    <property type="match status" value="2"/>
</dbReference>
<evidence type="ECO:0000313" key="10">
    <source>
        <dbReference type="Proteomes" id="UP000051027"/>
    </source>
</evidence>
<evidence type="ECO:0000313" key="9">
    <source>
        <dbReference type="EMBL" id="KRO95892.1"/>
    </source>
</evidence>
<evidence type="ECO:0000256" key="6">
    <source>
        <dbReference type="ARBA" id="ARBA00023136"/>
    </source>
</evidence>
<proteinExistence type="inferred from homology"/>
<dbReference type="Proteomes" id="UP000051027">
    <property type="component" value="Unassembled WGS sequence"/>
</dbReference>
<keyword evidence="6" id="KW-0472">Membrane</keyword>
<keyword evidence="5" id="KW-0812">Transmembrane</keyword>
<organism evidence="9 10">
    <name type="scientific">SAR86 cluster bacterium BACL1 MAG-120820-bin45</name>
    <dbReference type="NCBI Taxonomy" id="1655612"/>
    <lineage>
        <taxon>Bacteria</taxon>
        <taxon>Pseudomonadati</taxon>
        <taxon>Pseudomonadota</taxon>
        <taxon>Gammaproteobacteria</taxon>
        <taxon>SAR86 cluster</taxon>
    </lineage>
</organism>